<comment type="similarity">
    <text evidence="4">Belongs to the cyclin family.</text>
</comment>
<name>A0A819CKD4_9BILA</name>
<dbReference type="Proteomes" id="UP000663844">
    <property type="component" value="Unassembled WGS sequence"/>
</dbReference>
<dbReference type="InterPro" id="IPR048258">
    <property type="entry name" value="Cyclins_cyclin-box"/>
</dbReference>
<dbReference type="InterPro" id="IPR039361">
    <property type="entry name" value="Cyclin"/>
</dbReference>
<evidence type="ECO:0000256" key="3">
    <source>
        <dbReference type="ARBA" id="ARBA00023306"/>
    </source>
</evidence>
<organism evidence="7 8">
    <name type="scientific">Adineta steineri</name>
    <dbReference type="NCBI Taxonomy" id="433720"/>
    <lineage>
        <taxon>Eukaryota</taxon>
        <taxon>Metazoa</taxon>
        <taxon>Spiralia</taxon>
        <taxon>Gnathifera</taxon>
        <taxon>Rotifera</taxon>
        <taxon>Eurotatoria</taxon>
        <taxon>Bdelloidea</taxon>
        <taxon>Adinetida</taxon>
        <taxon>Adinetidae</taxon>
        <taxon>Adineta</taxon>
    </lineage>
</organism>
<accession>A0A819CKD4</accession>
<dbReference type="SMART" id="SM00385">
    <property type="entry name" value="CYCLIN"/>
    <property type="match status" value="2"/>
</dbReference>
<gene>
    <name evidence="7" type="ORF">OXD698_LOCUS19467</name>
</gene>
<keyword evidence="1" id="KW-0132">Cell division</keyword>
<dbReference type="Pfam" id="PF00134">
    <property type="entry name" value="Cyclin_N"/>
    <property type="match status" value="1"/>
</dbReference>
<dbReference type="SUPFAM" id="SSF47954">
    <property type="entry name" value="Cyclin-like"/>
    <property type="match status" value="2"/>
</dbReference>
<dbReference type="Gene3D" id="1.10.472.10">
    <property type="entry name" value="Cyclin-like"/>
    <property type="match status" value="2"/>
</dbReference>
<dbReference type="InterPro" id="IPR046965">
    <property type="entry name" value="Cyclin_A/B-like"/>
</dbReference>
<feature type="domain" description="Cyclin-like" evidence="5">
    <location>
        <begin position="228"/>
        <end position="315"/>
    </location>
</feature>
<dbReference type="Pfam" id="PF02984">
    <property type="entry name" value="Cyclin_C"/>
    <property type="match status" value="1"/>
</dbReference>
<evidence type="ECO:0000313" key="8">
    <source>
        <dbReference type="Proteomes" id="UP000663844"/>
    </source>
</evidence>
<dbReference type="InterPro" id="IPR004367">
    <property type="entry name" value="Cyclin_C-dom"/>
</dbReference>
<comment type="caution">
    <text evidence="7">The sequence shown here is derived from an EMBL/GenBank/DDBJ whole genome shotgun (WGS) entry which is preliminary data.</text>
</comment>
<feature type="domain" description="Cyclin-like" evidence="5">
    <location>
        <begin position="328"/>
        <end position="413"/>
    </location>
</feature>
<dbReference type="PIRSF" id="PIRSF001771">
    <property type="entry name" value="Cyclin_A_B_D_E"/>
    <property type="match status" value="1"/>
</dbReference>
<dbReference type="GO" id="GO:0016538">
    <property type="term" value="F:cyclin-dependent protein serine/threonine kinase regulator activity"/>
    <property type="evidence" value="ECO:0007669"/>
    <property type="project" value="InterPro"/>
</dbReference>
<keyword evidence="2 4" id="KW-0195">Cyclin</keyword>
<proteinExistence type="inferred from homology"/>
<dbReference type="InterPro" id="IPR036915">
    <property type="entry name" value="Cyclin-like_sf"/>
</dbReference>
<dbReference type="AlphaFoldDB" id="A0A819CKD4"/>
<dbReference type="InterPro" id="IPR013763">
    <property type="entry name" value="Cyclin-like_dom"/>
</dbReference>
<sequence>MLPRSSSTSSCIQVPNENLPLTTNLHHYESLQNLQQAQRQKCAHPLTIDNNHLNLPIIHNSIKNTIIENITVNGKKDEQQVNKLRQIIVQDDIENIQERLNEMLIAVPPTNENEKPLLTQQKSTNEYFTPKISVDDDNEDDDLDPTINEIESATHPFFDVLTTTTYEKEVMKYLINLESRFMDENDKLRAAKRLRESTNTLKPMQGIPTPGCHSTVVITPKVRCKLIDWIISVHDYHRLNAAILCRTIHLIDRILLLNDQMTKLDLQLRAINCFTIACKLESRRVPDINSLLVLFDSRYHVTPNHLNQGEKQLLTQLDFELEYPLAIHFLCYYLRFLPFHFVVYSLSKYIIECVLCDDTLSEQMPGSLLAATSLLLALKFTCQLDKPQIVKCFYKHQPYKCEELDKWTDKIIKLMQQIPRSLYHTNVREKYKRSEFDRVATYQYSNKLVINIT</sequence>
<dbReference type="EMBL" id="CAJOAZ010001495">
    <property type="protein sequence ID" value="CAF3821398.1"/>
    <property type="molecule type" value="Genomic_DNA"/>
</dbReference>
<evidence type="ECO:0000256" key="2">
    <source>
        <dbReference type="ARBA" id="ARBA00023127"/>
    </source>
</evidence>
<evidence type="ECO:0000256" key="4">
    <source>
        <dbReference type="RuleBase" id="RU000383"/>
    </source>
</evidence>
<evidence type="ECO:0000259" key="6">
    <source>
        <dbReference type="SMART" id="SM01332"/>
    </source>
</evidence>
<dbReference type="PROSITE" id="PS00292">
    <property type="entry name" value="CYCLINS"/>
    <property type="match status" value="1"/>
</dbReference>
<evidence type="ECO:0000256" key="1">
    <source>
        <dbReference type="ARBA" id="ARBA00022618"/>
    </source>
</evidence>
<evidence type="ECO:0000259" key="5">
    <source>
        <dbReference type="SMART" id="SM00385"/>
    </source>
</evidence>
<keyword evidence="3" id="KW-0131">Cell cycle</keyword>
<evidence type="ECO:0000313" key="7">
    <source>
        <dbReference type="EMBL" id="CAF3821398.1"/>
    </source>
</evidence>
<dbReference type="SMART" id="SM01332">
    <property type="entry name" value="Cyclin_C"/>
    <property type="match status" value="1"/>
</dbReference>
<protein>
    <submittedName>
        <fullName evidence="7">Uncharacterized protein</fullName>
    </submittedName>
</protein>
<dbReference type="PANTHER" id="PTHR10177">
    <property type="entry name" value="CYCLINS"/>
    <property type="match status" value="1"/>
</dbReference>
<dbReference type="GO" id="GO:0044772">
    <property type="term" value="P:mitotic cell cycle phase transition"/>
    <property type="evidence" value="ECO:0007669"/>
    <property type="project" value="InterPro"/>
</dbReference>
<feature type="domain" description="Cyclin C-terminal" evidence="6">
    <location>
        <begin position="324"/>
        <end position="445"/>
    </location>
</feature>
<dbReference type="InterPro" id="IPR006671">
    <property type="entry name" value="Cyclin_N"/>
</dbReference>
<dbReference type="GO" id="GO:0051301">
    <property type="term" value="P:cell division"/>
    <property type="evidence" value="ECO:0007669"/>
    <property type="project" value="UniProtKB-KW"/>
</dbReference>
<reference evidence="7" key="1">
    <citation type="submission" date="2021-02" db="EMBL/GenBank/DDBJ databases">
        <authorList>
            <person name="Nowell W R."/>
        </authorList>
    </citation>
    <scope>NUCLEOTIDE SEQUENCE</scope>
</reference>